<organism evidence="1">
    <name type="scientific">Ralstonia solanacearum</name>
    <name type="common">Pseudomonas solanacearum</name>
    <dbReference type="NCBI Taxonomy" id="305"/>
    <lineage>
        <taxon>Bacteria</taxon>
        <taxon>Pseudomonadati</taxon>
        <taxon>Pseudomonadota</taxon>
        <taxon>Betaproteobacteria</taxon>
        <taxon>Burkholderiales</taxon>
        <taxon>Burkholderiaceae</taxon>
        <taxon>Ralstonia</taxon>
        <taxon>Ralstonia solanacearum species complex</taxon>
    </lineage>
</organism>
<reference evidence="1" key="1">
    <citation type="submission" date="2015-10" db="EMBL/GenBank/DDBJ databases">
        <authorList>
            <person name="Gilbert D.G."/>
        </authorList>
    </citation>
    <scope>NUCLEOTIDE SEQUENCE</scope>
    <source>
        <strain evidence="1">Phyl III-seqv23</strain>
    </source>
</reference>
<dbReference type="EMBL" id="LN899821">
    <property type="protein sequence ID" value="CUV19601.1"/>
    <property type="molecule type" value="Genomic_DNA"/>
</dbReference>
<gene>
    <name evidence="1" type="ORF">PSS4_v1_1070034</name>
</gene>
<evidence type="ECO:0000313" key="1">
    <source>
        <dbReference type="EMBL" id="CUV19601.1"/>
    </source>
</evidence>
<accession>A0A0S4UBL4</accession>
<evidence type="ECO:0008006" key="2">
    <source>
        <dbReference type="Google" id="ProtNLM"/>
    </source>
</evidence>
<dbReference type="PROSITE" id="PS51257">
    <property type="entry name" value="PROKAR_LIPOPROTEIN"/>
    <property type="match status" value="1"/>
</dbReference>
<name>A0A0S4UBL4_RALSL</name>
<sequence>MTTTFKFDILNFAATLRDKAKLTLAVAATVIVAACGSSTNDIVGEYSVQGKNGQEPILRVEKSDGNYAVQEFHNGNWRVIQGPVKELTKEQAQALFGRAVTEPVNGISTKDFALVHVPASWSNKDFPTKTGYLLVSMLGPVELHKVK</sequence>
<protein>
    <recommendedName>
        <fullName evidence="2">Lipoprotein</fullName>
    </recommendedName>
</protein>
<proteinExistence type="predicted"/>
<dbReference type="AlphaFoldDB" id="A0A0S4UBL4"/>